<organism evidence="1 2">
    <name type="scientific">Drosophila albomicans</name>
    <name type="common">Fruit fly</name>
    <dbReference type="NCBI Taxonomy" id="7291"/>
    <lineage>
        <taxon>Eukaryota</taxon>
        <taxon>Metazoa</taxon>
        <taxon>Ecdysozoa</taxon>
        <taxon>Arthropoda</taxon>
        <taxon>Hexapoda</taxon>
        <taxon>Insecta</taxon>
        <taxon>Pterygota</taxon>
        <taxon>Neoptera</taxon>
        <taxon>Endopterygota</taxon>
        <taxon>Diptera</taxon>
        <taxon>Brachycera</taxon>
        <taxon>Muscomorpha</taxon>
        <taxon>Ephydroidea</taxon>
        <taxon>Drosophilidae</taxon>
        <taxon>Drosophila</taxon>
    </lineage>
</organism>
<evidence type="ECO:0000313" key="1">
    <source>
        <dbReference type="Proteomes" id="UP000515160"/>
    </source>
</evidence>
<protein>
    <submittedName>
        <fullName evidence="2">Uncharacterized protein LOC117578270</fullName>
    </submittedName>
</protein>
<dbReference type="Pfam" id="PF16062">
    <property type="entry name" value="MavL-like"/>
    <property type="match status" value="1"/>
</dbReference>
<sequence length="521" mass="59071">MLRKATRSLAQKLGKFQSKMSSSLSTVWPNPTVVPPQQLSQLTPFAKQQLEQCTNLVKPSTKAAAVDLDEFMQISEQFPIPFPIDTCRVKTQPTERRELIRGQIASAYPIVHELTLVLLLNFLEHKQKYGNAKELSVYGNLSLTDFVQRLLDKRCAYFFGGSDTFKLLSGQRGSGGFEQIGDVEKQRSPLLLDQVLSYDEIKLAALLYVSTHSEFINNGDRSNAGVVEQNKTLIEREGVIMGMIGARFERDEVMEYQDIIITPRQNTEAKGYGYKADKPQNRVLDYRRLWRDFYEEPQDFRYTDVPQDASRFLPLLHDEGYLDARVMSKRYAISFDCLLLEAEARAAAAGKLAYIHVVGFGLGVWKILEEQERIFLSTFEQRLRALSTRLLHVGDVHFSWFHLKQCDGIHDGAFIKEPTHPQGGIKVRLSVRNPNDKLKKDQLLLVTYAWDGNALPGNEFWANMLVSTGDPAAACSTLITELQNSHINKQYMSGNNLHVASMEHGVLHIADYAERLLHISS</sequence>
<dbReference type="AlphaFoldDB" id="A0A6P8Y1D6"/>
<dbReference type="OrthoDB" id="6357136at2759"/>
<gene>
    <name evidence="2" type="primary">LOC117578270</name>
</gene>
<dbReference type="Proteomes" id="UP000515160">
    <property type="component" value="Chromosome X"/>
</dbReference>
<proteinExistence type="predicted"/>
<reference evidence="2" key="1">
    <citation type="submission" date="2025-08" db="UniProtKB">
        <authorList>
            <consortium name="RefSeq"/>
        </authorList>
    </citation>
    <scope>IDENTIFICATION</scope>
    <source>
        <strain evidence="2">15112-1751.03</strain>
        <tissue evidence="2">Whole Adult</tissue>
    </source>
</reference>
<name>A0A6P8Y1D6_DROAB</name>
<dbReference type="InterPro" id="IPR032063">
    <property type="entry name" value="MavL-like"/>
</dbReference>
<accession>A0A6P8Y1D6</accession>
<keyword evidence="1" id="KW-1185">Reference proteome</keyword>
<evidence type="ECO:0000313" key="2">
    <source>
        <dbReference type="RefSeq" id="XP_034119584.1"/>
    </source>
</evidence>
<dbReference type="GeneID" id="117578270"/>
<dbReference type="RefSeq" id="XP_034119584.1">
    <property type="nucleotide sequence ID" value="XM_034263693.2"/>
</dbReference>